<dbReference type="FunFam" id="2.60.120.330:FF:000017">
    <property type="entry name" value="2-oxoglutarate-dependent dioxygenase DAO"/>
    <property type="match status" value="1"/>
</dbReference>
<protein>
    <recommendedName>
        <fullName evidence="4">2-oxoglutarate-dependent dioxygenase DAO</fullName>
    </recommendedName>
    <alternativeName>
        <fullName evidence="5">Protein DIOXYGENASE FOR AUXIN OXIDATION</fullName>
    </alternativeName>
</protein>
<comment type="function">
    <text evidence="3">2-oxoglutarate-dependent dioxygenase essential for auxin catabolism and maintenance of auxin homeostasis in reproductive organs. Catalyzes the irreversible oxidation of indole-3-acetic acid (IAA) to the biologically inactive 2-oxoindole-3-acetic acid (OxIAA).</text>
</comment>
<dbReference type="Proteomes" id="UP001154282">
    <property type="component" value="Unassembled WGS sequence"/>
</dbReference>
<evidence type="ECO:0000313" key="9">
    <source>
        <dbReference type="Proteomes" id="UP001154282"/>
    </source>
</evidence>
<keyword evidence="2 6" id="KW-0408">Iron</keyword>
<dbReference type="InterPro" id="IPR026992">
    <property type="entry name" value="DIOX_N"/>
</dbReference>
<accession>A0AAV0Q738</accession>
<keyword evidence="6" id="KW-0560">Oxidoreductase</keyword>
<dbReference type="Pfam" id="PF03171">
    <property type="entry name" value="2OG-FeII_Oxy"/>
    <property type="match status" value="1"/>
</dbReference>
<evidence type="ECO:0000256" key="2">
    <source>
        <dbReference type="ARBA" id="ARBA00023004"/>
    </source>
</evidence>
<reference evidence="8" key="1">
    <citation type="submission" date="2022-08" db="EMBL/GenBank/DDBJ databases">
        <authorList>
            <person name="Gutierrez-Valencia J."/>
        </authorList>
    </citation>
    <scope>NUCLEOTIDE SEQUENCE</scope>
</reference>
<evidence type="ECO:0000256" key="4">
    <source>
        <dbReference type="ARBA" id="ARBA00074102"/>
    </source>
</evidence>
<dbReference type="SUPFAM" id="SSF51197">
    <property type="entry name" value="Clavaminate synthase-like"/>
    <property type="match status" value="1"/>
</dbReference>
<organism evidence="8 9">
    <name type="scientific">Linum tenue</name>
    <dbReference type="NCBI Taxonomy" id="586396"/>
    <lineage>
        <taxon>Eukaryota</taxon>
        <taxon>Viridiplantae</taxon>
        <taxon>Streptophyta</taxon>
        <taxon>Embryophyta</taxon>
        <taxon>Tracheophyta</taxon>
        <taxon>Spermatophyta</taxon>
        <taxon>Magnoliopsida</taxon>
        <taxon>eudicotyledons</taxon>
        <taxon>Gunneridae</taxon>
        <taxon>Pentapetalae</taxon>
        <taxon>rosids</taxon>
        <taxon>fabids</taxon>
        <taxon>Malpighiales</taxon>
        <taxon>Linaceae</taxon>
        <taxon>Linum</taxon>
    </lineage>
</organism>
<name>A0AAV0Q738_9ROSI</name>
<gene>
    <name evidence="8" type="ORF">LITE_LOCUS41525</name>
</gene>
<dbReference type="AlphaFoldDB" id="A0AAV0Q738"/>
<dbReference type="Pfam" id="PF14226">
    <property type="entry name" value="DIOX_N"/>
    <property type="match status" value="1"/>
</dbReference>
<dbReference type="Gene3D" id="2.60.120.330">
    <property type="entry name" value="B-lactam Antibiotic, Isopenicillin N Synthase, Chain"/>
    <property type="match status" value="1"/>
</dbReference>
<evidence type="ECO:0000256" key="5">
    <source>
        <dbReference type="ARBA" id="ARBA00076740"/>
    </source>
</evidence>
<keyword evidence="1 6" id="KW-0479">Metal-binding</keyword>
<sequence length="323" mass="36866">MGFDDHQETTSVRIPTIDFSDVDLKAPTDASRWNMVRLQVWEAVQEYGCFQATYGDLPQQLRQAMDAAMEEVFSLPVEAKRRNVSDKPLHGYIGSSPVMPLYESLGIDDPETDHGVQSFTNVMWPSGHAKFSEIVLSFSKKLSELDQAIRRMLVESLGVEKKYMEEQLNSTCYQLRLTHYREPQTVQEKKVGLKAHVDQNTLTILHQNHVDGLDVQTRDGEWISVKFAPQCFLVLVGESLNAWTNGRLQCPYHRVMIRGHKARLSAGLFAIPKQGYVVKAPKELVDEEHPMLFKPYDYIDYLKLRSKEIGKSVESPLKAYFGV</sequence>
<evidence type="ECO:0000313" key="8">
    <source>
        <dbReference type="EMBL" id="CAI0540069.1"/>
    </source>
</evidence>
<dbReference type="GO" id="GO:0046872">
    <property type="term" value="F:metal ion binding"/>
    <property type="evidence" value="ECO:0007669"/>
    <property type="project" value="UniProtKB-KW"/>
</dbReference>
<dbReference type="InterPro" id="IPR044861">
    <property type="entry name" value="IPNS-like_FE2OG_OXY"/>
</dbReference>
<dbReference type="InterPro" id="IPR005123">
    <property type="entry name" value="Oxoglu/Fe-dep_dioxygenase_dom"/>
</dbReference>
<keyword evidence="9" id="KW-1185">Reference proteome</keyword>
<evidence type="ECO:0000256" key="6">
    <source>
        <dbReference type="RuleBase" id="RU003682"/>
    </source>
</evidence>
<dbReference type="PANTHER" id="PTHR47990">
    <property type="entry name" value="2-OXOGLUTARATE (2OG) AND FE(II)-DEPENDENT OXYGENASE SUPERFAMILY PROTEIN-RELATED"/>
    <property type="match status" value="1"/>
</dbReference>
<comment type="similarity">
    <text evidence="6">Belongs to the iron/ascorbate-dependent oxidoreductase family.</text>
</comment>
<comment type="caution">
    <text evidence="8">The sequence shown here is derived from an EMBL/GenBank/DDBJ whole genome shotgun (WGS) entry which is preliminary data.</text>
</comment>
<dbReference type="InterPro" id="IPR050231">
    <property type="entry name" value="Iron_ascorbate_oxido_reductase"/>
</dbReference>
<dbReference type="GO" id="GO:0016491">
    <property type="term" value="F:oxidoreductase activity"/>
    <property type="evidence" value="ECO:0007669"/>
    <property type="project" value="UniProtKB-KW"/>
</dbReference>
<dbReference type="InterPro" id="IPR027443">
    <property type="entry name" value="IPNS-like_sf"/>
</dbReference>
<dbReference type="EMBL" id="CAMGYJ010000009">
    <property type="protein sequence ID" value="CAI0540069.1"/>
    <property type="molecule type" value="Genomic_DNA"/>
</dbReference>
<dbReference type="PROSITE" id="PS51471">
    <property type="entry name" value="FE2OG_OXY"/>
    <property type="match status" value="1"/>
</dbReference>
<evidence type="ECO:0000256" key="1">
    <source>
        <dbReference type="ARBA" id="ARBA00022723"/>
    </source>
</evidence>
<feature type="domain" description="Fe2OG dioxygenase" evidence="7">
    <location>
        <begin position="171"/>
        <end position="272"/>
    </location>
</feature>
<evidence type="ECO:0000256" key="3">
    <source>
        <dbReference type="ARBA" id="ARBA00054658"/>
    </source>
</evidence>
<proteinExistence type="inferred from homology"/>
<evidence type="ECO:0000259" key="7">
    <source>
        <dbReference type="PROSITE" id="PS51471"/>
    </source>
</evidence>